<gene>
    <name evidence="1" type="ORF">SAMN05216557_10620</name>
</gene>
<organism evidence="1 2">
    <name type="scientific">Sphingomonas carotinifaciens</name>
    <dbReference type="NCBI Taxonomy" id="1166323"/>
    <lineage>
        <taxon>Bacteria</taxon>
        <taxon>Pseudomonadati</taxon>
        <taxon>Pseudomonadota</taxon>
        <taxon>Alphaproteobacteria</taxon>
        <taxon>Sphingomonadales</taxon>
        <taxon>Sphingomonadaceae</taxon>
        <taxon>Sphingomonas</taxon>
    </lineage>
</organism>
<sequence>MKKASRWRARLMTGMYGVMFWSISQPSSGPLPYALSAERLAGSMPNLVPAPDTRVRVTAKSRPSPARRGTPRDYLLE</sequence>
<protein>
    <submittedName>
        <fullName evidence="1">Uncharacterized protein</fullName>
    </submittedName>
</protein>
<dbReference type="Proteomes" id="UP000323502">
    <property type="component" value="Unassembled WGS sequence"/>
</dbReference>
<evidence type="ECO:0000313" key="2">
    <source>
        <dbReference type="Proteomes" id="UP000323502"/>
    </source>
</evidence>
<name>A0A1G7P152_9SPHN</name>
<keyword evidence="2" id="KW-1185">Reference proteome</keyword>
<accession>A0A1G7P152</accession>
<dbReference type="EMBL" id="FNBI01000006">
    <property type="protein sequence ID" value="SDF79954.1"/>
    <property type="molecule type" value="Genomic_DNA"/>
</dbReference>
<proteinExistence type="predicted"/>
<evidence type="ECO:0000313" key="1">
    <source>
        <dbReference type="EMBL" id="SDF79954.1"/>
    </source>
</evidence>
<dbReference type="AlphaFoldDB" id="A0A1G7P152"/>
<reference evidence="1 2" key="1">
    <citation type="submission" date="2016-10" db="EMBL/GenBank/DDBJ databases">
        <authorList>
            <person name="Varghese N."/>
            <person name="Submissions S."/>
        </authorList>
    </citation>
    <scope>NUCLEOTIDE SEQUENCE [LARGE SCALE GENOMIC DNA]</scope>
    <source>
        <strain evidence="1 2">S7-754</strain>
    </source>
</reference>